<evidence type="ECO:0000313" key="3">
    <source>
        <dbReference type="Proteomes" id="UP000714275"/>
    </source>
</evidence>
<evidence type="ECO:0000313" key="2">
    <source>
        <dbReference type="EMBL" id="KAG1775648.1"/>
    </source>
</evidence>
<dbReference type="InterPro" id="IPR045341">
    <property type="entry name" value="DUF6532"/>
</dbReference>
<organism evidence="2 3">
    <name type="scientific">Suillus placidus</name>
    <dbReference type="NCBI Taxonomy" id="48579"/>
    <lineage>
        <taxon>Eukaryota</taxon>
        <taxon>Fungi</taxon>
        <taxon>Dikarya</taxon>
        <taxon>Basidiomycota</taxon>
        <taxon>Agaricomycotina</taxon>
        <taxon>Agaricomycetes</taxon>
        <taxon>Agaricomycetidae</taxon>
        <taxon>Boletales</taxon>
        <taxon>Suillineae</taxon>
        <taxon>Suillaceae</taxon>
        <taxon>Suillus</taxon>
    </lineage>
</organism>
<dbReference type="Proteomes" id="UP000714275">
    <property type="component" value="Unassembled WGS sequence"/>
</dbReference>
<gene>
    <name evidence="2" type="ORF">EV702DRAFT_1030336</name>
</gene>
<dbReference type="EMBL" id="JABBWD010000032">
    <property type="protein sequence ID" value="KAG1775648.1"/>
    <property type="molecule type" value="Genomic_DNA"/>
</dbReference>
<evidence type="ECO:0000259" key="1">
    <source>
        <dbReference type="Pfam" id="PF20149"/>
    </source>
</evidence>
<reference evidence="2" key="1">
    <citation type="journal article" date="2020" name="New Phytol.">
        <title>Comparative genomics reveals dynamic genome evolution in host specialist ectomycorrhizal fungi.</title>
        <authorList>
            <person name="Lofgren L.A."/>
            <person name="Nguyen N.H."/>
            <person name="Vilgalys R."/>
            <person name="Ruytinx J."/>
            <person name="Liao H.L."/>
            <person name="Branco S."/>
            <person name="Kuo A."/>
            <person name="LaButti K."/>
            <person name="Lipzen A."/>
            <person name="Andreopoulos W."/>
            <person name="Pangilinan J."/>
            <person name="Riley R."/>
            <person name="Hundley H."/>
            <person name="Na H."/>
            <person name="Barry K."/>
            <person name="Grigoriev I.V."/>
            <person name="Stajich J.E."/>
            <person name="Kennedy P.G."/>
        </authorList>
    </citation>
    <scope>NUCLEOTIDE SEQUENCE</scope>
    <source>
        <strain evidence="2">DOB743</strain>
    </source>
</reference>
<comment type="caution">
    <text evidence="2">The sequence shown here is derived from an EMBL/GenBank/DDBJ whole genome shotgun (WGS) entry which is preliminary data.</text>
</comment>
<dbReference type="OrthoDB" id="3268553at2759"/>
<feature type="domain" description="DUF6532" evidence="1">
    <location>
        <begin position="2"/>
        <end position="129"/>
    </location>
</feature>
<dbReference type="AlphaFoldDB" id="A0A9P6ZSF4"/>
<name>A0A9P6ZSF4_9AGAM</name>
<sequence>MKMCSLTASFFGFWTSNSNNVIRQNRDLAEFLKDGAVFAFKDWESKSGIYKTELLQLGINVMWFANQHDEGVVHHKYFDPMPVEVIALVLTAIECCIDEWLQGLKEDIKFTSATYGIVYHGHLGSLQRFDDRTAPYKLLERIRTNLHNLARFHAGVDTLTSTSSSASRISDAAFEDAIREYRLEEQDDVEASEW</sequence>
<protein>
    <recommendedName>
        <fullName evidence="1">DUF6532 domain-containing protein</fullName>
    </recommendedName>
</protein>
<dbReference type="Pfam" id="PF20149">
    <property type="entry name" value="DUF6532"/>
    <property type="match status" value="1"/>
</dbReference>
<accession>A0A9P6ZSF4</accession>
<keyword evidence="3" id="KW-1185">Reference proteome</keyword>
<proteinExistence type="predicted"/>